<organism evidence="1">
    <name type="scientific">Clandestinovirus</name>
    <dbReference type="NCBI Taxonomy" id="2831644"/>
    <lineage>
        <taxon>Viruses</taxon>
    </lineage>
</organism>
<sequence>MSDCYTLRDAMTALKKTLEQLLKDVWLVIQDQNGHAFAPLYQFVAMSFTPHMTPYNVNMITQVNEPVCLQAAIANFLANYSANEKPMDTLAIQRELEEIFSPCETFTPLQPHVPFQAHSSEINYQVPQDPTRLHEYFIANPSPYQAEFPTHPSVNVVARFVPTFTKDLISSMMTNEKPWFPKLM</sequence>
<evidence type="ECO:0000313" key="1">
    <source>
        <dbReference type="EMBL" id="QYA18775.1"/>
    </source>
</evidence>
<proteinExistence type="predicted"/>
<protein>
    <submittedName>
        <fullName evidence="1">Uncharacterized protein</fullName>
    </submittedName>
</protein>
<gene>
    <name evidence="1" type="ORF">KOM_12_507</name>
</gene>
<accession>A0A8F8KQ69</accession>
<name>A0A8F8KQ69_9VIRU</name>
<reference evidence="1" key="1">
    <citation type="submission" date="2021-06" db="EMBL/GenBank/DDBJ databases">
        <authorList>
            <person name="Rolland C."/>
        </authorList>
    </citation>
    <scope>NUCLEOTIDE SEQUENCE</scope>
    <source>
        <strain evidence="1">347.936635</strain>
    </source>
</reference>
<dbReference type="EMBL" id="MZ420154">
    <property type="protein sequence ID" value="QYA18775.1"/>
    <property type="molecule type" value="Genomic_DNA"/>
</dbReference>